<sequence>MKIVFNTDQIHLHGGIEKVMATKANYFAALPNVQVIIVTTDQQNLPPRYRLDSRITLIDVGVNYERTKSYFSLTNIKKAVKHFRKQKALFKTLKPDAIISPNFNFDHYWLPFIKGHSLLIKERHNSRFFEEKARKTASFLKKIKYQLLDWTEAHYDHIVVLNKDEAAYVKTRNAVVIPNPIETSTLWADINQKQVIAAGRISPVKNFGDLVKAWQQVQEEFPDWQLHIYGEDYLGTKAILEAEVMQKKMENNIHFKGSVSNMLEVMTGYSIYAMSSKTECFPMVLLEAMSVGLPIISYDCPNGPRNIIDNGEDGYLVRYNNVENLATELKSLMRNTNERARLQANAKKNVQRFTTEMVMKQWEELLNLPHV</sequence>
<dbReference type="SUPFAM" id="SSF53756">
    <property type="entry name" value="UDP-Glycosyltransferase/glycogen phosphorylase"/>
    <property type="match status" value="1"/>
</dbReference>
<dbReference type="Pfam" id="PF13439">
    <property type="entry name" value="Glyco_transf_4"/>
    <property type="match status" value="1"/>
</dbReference>
<keyword evidence="4" id="KW-1185">Reference proteome</keyword>
<proteinExistence type="predicted"/>
<dbReference type="EMBL" id="CP060203">
    <property type="protein sequence ID" value="QNS41294.1"/>
    <property type="molecule type" value="Genomic_DNA"/>
</dbReference>
<organism evidence="3 4">
    <name type="scientific">Chryseobacterium manosquense</name>
    <dbReference type="NCBI Taxonomy" id="2754694"/>
    <lineage>
        <taxon>Bacteria</taxon>
        <taxon>Pseudomonadati</taxon>
        <taxon>Bacteroidota</taxon>
        <taxon>Flavobacteriia</taxon>
        <taxon>Flavobacteriales</taxon>
        <taxon>Weeksellaceae</taxon>
        <taxon>Chryseobacterium group</taxon>
        <taxon>Chryseobacterium</taxon>
    </lineage>
</organism>
<dbReference type="InterPro" id="IPR001296">
    <property type="entry name" value="Glyco_trans_1"/>
</dbReference>
<evidence type="ECO:0000313" key="4">
    <source>
        <dbReference type="Proteomes" id="UP000516438"/>
    </source>
</evidence>
<dbReference type="AlphaFoldDB" id="A0A7H1DWD6"/>
<dbReference type="InterPro" id="IPR028098">
    <property type="entry name" value="Glyco_trans_4-like_N"/>
</dbReference>
<dbReference type="Proteomes" id="UP000516438">
    <property type="component" value="Chromosome"/>
</dbReference>
<evidence type="ECO:0000259" key="1">
    <source>
        <dbReference type="Pfam" id="PF00534"/>
    </source>
</evidence>
<feature type="domain" description="Glycosyl transferase family 1" evidence="1">
    <location>
        <begin position="191"/>
        <end position="348"/>
    </location>
</feature>
<reference evidence="3 4" key="1">
    <citation type="submission" date="2020-07" db="EMBL/GenBank/DDBJ databases">
        <title>Complete genome and description of Chryseobacterium manosquense strain Marseille-Q2069 sp. nov.</title>
        <authorList>
            <person name="Boxberger M."/>
        </authorList>
    </citation>
    <scope>NUCLEOTIDE SEQUENCE [LARGE SCALE GENOMIC DNA]</scope>
    <source>
        <strain evidence="3 4">Marseille-Q2069</strain>
    </source>
</reference>
<dbReference type="PANTHER" id="PTHR12526:SF630">
    <property type="entry name" value="GLYCOSYLTRANSFERASE"/>
    <property type="match status" value="1"/>
</dbReference>
<dbReference type="Gene3D" id="3.40.50.2000">
    <property type="entry name" value="Glycogen Phosphorylase B"/>
    <property type="match status" value="2"/>
</dbReference>
<name>A0A7H1DWD6_9FLAO</name>
<feature type="domain" description="Glycosyltransferase subfamily 4-like N-terminal" evidence="2">
    <location>
        <begin position="14"/>
        <end position="184"/>
    </location>
</feature>
<dbReference type="PANTHER" id="PTHR12526">
    <property type="entry name" value="GLYCOSYLTRANSFERASE"/>
    <property type="match status" value="1"/>
</dbReference>
<dbReference type="GO" id="GO:0016757">
    <property type="term" value="F:glycosyltransferase activity"/>
    <property type="evidence" value="ECO:0007669"/>
    <property type="project" value="InterPro"/>
</dbReference>
<dbReference type="KEGG" id="cmaq:H0S70_13370"/>
<keyword evidence="3" id="KW-0808">Transferase</keyword>
<protein>
    <submittedName>
        <fullName evidence="3">Glycosyltransferase family 4 protein</fullName>
    </submittedName>
</protein>
<evidence type="ECO:0000313" key="3">
    <source>
        <dbReference type="EMBL" id="QNS41294.1"/>
    </source>
</evidence>
<accession>A0A7H1DWD6</accession>
<evidence type="ECO:0000259" key="2">
    <source>
        <dbReference type="Pfam" id="PF13439"/>
    </source>
</evidence>
<dbReference type="CDD" id="cd03820">
    <property type="entry name" value="GT4_AmsD-like"/>
    <property type="match status" value="1"/>
</dbReference>
<gene>
    <name evidence="3" type="ORF">H0S70_13370</name>
</gene>
<dbReference type="RefSeq" id="WP_188321141.1">
    <property type="nucleotide sequence ID" value="NZ_CP060203.1"/>
</dbReference>
<dbReference type="Pfam" id="PF00534">
    <property type="entry name" value="Glycos_transf_1"/>
    <property type="match status" value="1"/>
</dbReference>